<name>A0A562VDG9_9ACTN</name>
<dbReference type="Gene3D" id="3.20.20.10">
    <property type="entry name" value="Alanine racemase"/>
    <property type="match status" value="1"/>
</dbReference>
<evidence type="ECO:0000256" key="1">
    <source>
        <dbReference type="ARBA" id="ARBA00001933"/>
    </source>
</evidence>
<evidence type="ECO:0000313" key="7">
    <source>
        <dbReference type="EMBL" id="TWJ15861.1"/>
    </source>
</evidence>
<reference evidence="7 8" key="1">
    <citation type="journal article" date="2013" name="Stand. Genomic Sci.">
        <title>Genomic Encyclopedia of Type Strains, Phase I: The one thousand microbial genomes (KMG-I) project.</title>
        <authorList>
            <person name="Kyrpides N.C."/>
            <person name="Woyke T."/>
            <person name="Eisen J.A."/>
            <person name="Garrity G."/>
            <person name="Lilburn T.G."/>
            <person name="Beck B.J."/>
            <person name="Whitman W.B."/>
            <person name="Hugenholtz P."/>
            <person name="Klenk H.P."/>
        </authorList>
    </citation>
    <scope>NUCLEOTIDE SEQUENCE [LARGE SCALE GENOMIC DNA]</scope>
    <source>
        <strain evidence="7 8">DSM 45044</strain>
    </source>
</reference>
<dbReference type="RefSeq" id="WP_147135231.1">
    <property type="nucleotide sequence ID" value="NZ_BAABIJ010000001.1"/>
</dbReference>
<keyword evidence="8" id="KW-1185">Reference proteome</keyword>
<dbReference type="Gene3D" id="2.40.37.10">
    <property type="entry name" value="Lyase, Ornithine Decarboxylase, Chain A, domain 1"/>
    <property type="match status" value="1"/>
</dbReference>
<dbReference type="InterPro" id="IPR029066">
    <property type="entry name" value="PLP-binding_barrel"/>
</dbReference>
<dbReference type="SUPFAM" id="SSF51419">
    <property type="entry name" value="PLP-binding barrel"/>
    <property type="match status" value="1"/>
</dbReference>
<dbReference type="AlphaFoldDB" id="A0A562VDG9"/>
<evidence type="ECO:0000256" key="4">
    <source>
        <dbReference type="RuleBase" id="RU003737"/>
    </source>
</evidence>
<dbReference type="PANTHER" id="PTHR43727:SF2">
    <property type="entry name" value="GROUP IV DECARBOXYLASE"/>
    <property type="match status" value="1"/>
</dbReference>
<feature type="domain" description="Orn/DAP/Arg decarboxylase 2 N-terminal" evidence="6">
    <location>
        <begin position="24"/>
        <end position="264"/>
    </location>
</feature>
<dbReference type="Pfam" id="PF02784">
    <property type="entry name" value="Orn_Arg_deC_N"/>
    <property type="match status" value="1"/>
</dbReference>
<feature type="domain" description="Orn/DAP/Arg decarboxylase 2 C-terminal" evidence="5">
    <location>
        <begin position="19"/>
        <end position="363"/>
    </location>
</feature>
<dbReference type="InterPro" id="IPR022643">
    <property type="entry name" value="De-COase2_C"/>
</dbReference>
<dbReference type="PANTHER" id="PTHR43727">
    <property type="entry name" value="DIAMINOPIMELATE DECARBOXYLASE"/>
    <property type="match status" value="1"/>
</dbReference>
<proteinExistence type="inferred from homology"/>
<feature type="active site" description="Proton donor" evidence="3">
    <location>
        <position position="336"/>
    </location>
</feature>
<comment type="caution">
    <text evidence="7">The sequence shown here is derived from an EMBL/GenBank/DDBJ whole genome shotgun (WGS) entry which is preliminary data.</text>
</comment>
<keyword evidence="2 3" id="KW-0663">Pyridoxal phosphate</keyword>
<evidence type="ECO:0000256" key="2">
    <source>
        <dbReference type="ARBA" id="ARBA00022898"/>
    </source>
</evidence>
<accession>A0A562VDG9</accession>
<comment type="cofactor">
    <cofactor evidence="1 3">
        <name>pyridoxal 5'-phosphate</name>
        <dbReference type="ChEBI" id="CHEBI:597326"/>
    </cofactor>
</comment>
<evidence type="ECO:0000256" key="3">
    <source>
        <dbReference type="PIRSR" id="PIRSR600183-50"/>
    </source>
</evidence>
<dbReference type="GO" id="GO:0009089">
    <property type="term" value="P:lysine biosynthetic process via diaminopimelate"/>
    <property type="evidence" value="ECO:0007669"/>
    <property type="project" value="TreeGrafter"/>
</dbReference>
<dbReference type="SUPFAM" id="SSF50621">
    <property type="entry name" value="Alanine racemase C-terminal domain-like"/>
    <property type="match status" value="1"/>
</dbReference>
<evidence type="ECO:0000259" key="5">
    <source>
        <dbReference type="Pfam" id="PF00278"/>
    </source>
</evidence>
<comment type="similarity">
    <text evidence="4">Belongs to the Orn/Lys/Arg decarboxylase class-II family.</text>
</comment>
<protein>
    <submittedName>
        <fullName evidence="7">Diaminopimelate decarboxylase</fullName>
    </submittedName>
</protein>
<feature type="modified residue" description="N6-(pyridoxal phosphate)lysine" evidence="3">
    <location>
        <position position="48"/>
    </location>
</feature>
<evidence type="ECO:0000259" key="6">
    <source>
        <dbReference type="Pfam" id="PF02784"/>
    </source>
</evidence>
<dbReference type="OrthoDB" id="9802241at2"/>
<evidence type="ECO:0000313" key="8">
    <source>
        <dbReference type="Proteomes" id="UP000321617"/>
    </source>
</evidence>
<gene>
    <name evidence="7" type="ORF">LX16_1578</name>
</gene>
<dbReference type="InterPro" id="IPR000183">
    <property type="entry name" value="Orn/DAP/Arg_de-COase"/>
</dbReference>
<dbReference type="Proteomes" id="UP000321617">
    <property type="component" value="Unassembled WGS sequence"/>
</dbReference>
<dbReference type="EMBL" id="VLLL01000005">
    <property type="protein sequence ID" value="TWJ15861.1"/>
    <property type="molecule type" value="Genomic_DNA"/>
</dbReference>
<sequence length="388" mass="42811">MNPHITHAITTLTTPVCAYIYDLHTLRQRIRHTRAALPPHARLLYAMKANSHPAIVTEAAHTADGIEVSSGGELDIAIAAAPRHIAFSGPAKTDHALTTAITHPTPVTINAESTHELRRIDHIAAHTGHTAHVALRVNRRATTPGGSHRMTGTPTPFGIDVTGLPDAIAITRRLPHIHLTGLHLHAVSNNLDATAHADFVTRSLRWAHHTARRHDIHLDTVNLGGGIGVDPTGHRTFDLTAFGRRMRRIRTDTTVVFELGRHLTADTGWYVTEVIDLKRNHGRHFAVIRGGTHHFRLPAAWGYSHPVRVHPVDAWPYPWPRPEVTDTRVDVGGELCTPRDVLARSVPVTRLRVGDLLVFPGTGAYGWDISHHDFLHHPHPQVVVLPPR</sequence>
<dbReference type="GO" id="GO:0008836">
    <property type="term" value="F:diaminopimelate decarboxylase activity"/>
    <property type="evidence" value="ECO:0007669"/>
    <property type="project" value="TreeGrafter"/>
</dbReference>
<dbReference type="InterPro" id="IPR022644">
    <property type="entry name" value="De-COase2_N"/>
</dbReference>
<dbReference type="PRINTS" id="PR01179">
    <property type="entry name" value="ODADCRBXLASE"/>
</dbReference>
<dbReference type="InterPro" id="IPR009006">
    <property type="entry name" value="Ala_racemase/Decarboxylase_C"/>
</dbReference>
<organism evidence="7 8">
    <name type="scientific">Stackebrandtia albiflava</name>
    <dbReference type="NCBI Taxonomy" id="406432"/>
    <lineage>
        <taxon>Bacteria</taxon>
        <taxon>Bacillati</taxon>
        <taxon>Actinomycetota</taxon>
        <taxon>Actinomycetes</taxon>
        <taxon>Glycomycetales</taxon>
        <taxon>Glycomycetaceae</taxon>
        <taxon>Stackebrandtia</taxon>
    </lineage>
</organism>
<dbReference type="Pfam" id="PF00278">
    <property type="entry name" value="Orn_DAP_Arg_deC"/>
    <property type="match status" value="1"/>
</dbReference>